<dbReference type="EMBL" id="CACRZD030000014">
    <property type="protein sequence ID" value="CAA6670548.1"/>
    <property type="molecule type" value="Genomic_DNA"/>
</dbReference>
<proteinExistence type="predicted"/>
<evidence type="ECO:0000313" key="2">
    <source>
        <dbReference type="Proteomes" id="UP001189122"/>
    </source>
</evidence>
<protein>
    <submittedName>
        <fullName evidence="1">Uncharacterized protein</fullName>
    </submittedName>
</protein>
<name>A0A7I8JK77_SPIIN</name>
<dbReference type="Proteomes" id="UP001189122">
    <property type="component" value="Unassembled WGS sequence"/>
</dbReference>
<keyword evidence="2" id="KW-1185">Reference proteome</keyword>
<gene>
    <name evidence="1" type="ORF">SI7747_14016953</name>
</gene>
<accession>A0A7I8JK77</accession>
<organism evidence="1">
    <name type="scientific">Spirodela intermedia</name>
    <name type="common">Intermediate duckweed</name>
    <dbReference type="NCBI Taxonomy" id="51605"/>
    <lineage>
        <taxon>Eukaryota</taxon>
        <taxon>Viridiplantae</taxon>
        <taxon>Streptophyta</taxon>
        <taxon>Embryophyta</taxon>
        <taxon>Tracheophyta</taxon>
        <taxon>Spermatophyta</taxon>
        <taxon>Magnoliopsida</taxon>
        <taxon>Liliopsida</taxon>
        <taxon>Araceae</taxon>
        <taxon>Lemnoideae</taxon>
        <taxon>Spirodela</taxon>
    </lineage>
</organism>
<reference evidence="1 2" key="1">
    <citation type="submission" date="2019-12" db="EMBL/GenBank/DDBJ databases">
        <authorList>
            <person name="Scholz U."/>
            <person name="Mascher M."/>
            <person name="Fiebig A."/>
        </authorList>
    </citation>
    <scope>NUCLEOTIDE SEQUENCE</scope>
</reference>
<dbReference type="AlphaFoldDB" id="A0A7I8JK77"/>
<sequence>MHLIIYLLSLFLLNKCEAIL</sequence>
<dbReference type="EMBL" id="LR743601">
    <property type="protein sequence ID" value="CAA2631305.1"/>
    <property type="molecule type" value="Genomic_DNA"/>
</dbReference>
<evidence type="ECO:0000313" key="1">
    <source>
        <dbReference type="EMBL" id="CAA2631305.1"/>
    </source>
</evidence>